<comment type="caution">
    <text evidence="1">The sequence shown here is derived from an EMBL/GenBank/DDBJ whole genome shotgun (WGS) entry which is preliminary data.</text>
</comment>
<sequence length="148" mass="15044">MKGLALTAASTPSNTAGPSAGAKAPLPLSAHRSAFMDHLLSAQSVNAEEGSFLGALNRAATVHQLQGRPGGYMAAPQSLSPGQVAPAGCVPLRIARGGSRAQSCRTKPSRAARLWAQPGFLPTPQPLDPVQFIQQVPGLEVGGGAAFL</sequence>
<evidence type="ECO:0000313" key="2">
    <source>
        <dbReference type="Proteomes" id="UP001157502"/>
    </source>
</evidence>
<dbReference type="Proteomes" id="UP001157502">
    <property type="component" value="Chromosome 22"/>
</dbReference>
<gene>
    <name evidence="1" type="ORF">DPEC_G00253910</name>
</gene>
<accession>A0ACC2FU42</accession>
<keyword evidence="2" id="KW-1185">Reference proteome</keyword>
<evidence type="ECO:0000313" key="1">
    <source>
        <dbReference type="EMBL" id="KAJ7994867.1"/>
    </source>
</evidence>
<protein>
    <submittedName>
        <fullName evidence="1">Uncharacterized protein</fullName>
    </submittedName>
</protein>
<dbReference type="EMBL" id="CM055749">
    <property type="protein sequence ID" value="KAJ7994867.1"/>
    <property type="molecule type" value="Genomic_DNA"/>
</dbReference>
<proteinExistence type="predicted"/>
<reference evidence="1" key="1">
    <citation type="submission" date="2021-05" db="EMBL/GenBank/DDBJ databases">
        <authorList>
            <person name="Pan Q."/>
            <person name="Jouanno E."/>
            <person name="Zahm M."/>
            <person name="Klopp C."/>
            <person name="Cabau C."/>
            <person name="Louis A."/>
            <person name="Berthelot C."/>
            <person name="Parey E."/>
            <person name="Roest Crollius H."/>
            <person name="Montfort J."/>
            <person name="Robinson-Rechavi M."/>
            <person name="Bouchez O."/>
            <person name="Lampietro C."/>
            <person name="Lopez Roques C."/>
            <person name="Donnadieu C."/>
            <person name="Postlethwait J."/>
            <person name="Bobe J."/>
            <person name="Dillon D."/>
            <person name="Chandos A."/>
            <person name="von Hippel F."/>
            <person name="Guiguen Y."/>
        </authorList>
    </citation>
    <scope>NUCLEOTIDE SEQUENCE</scope>
    <source>
        <strain evidence="1">YG-Jan2019</strain>
    </source>
</reference>
<name>A0ACC2FU42_DALPE</name>
<organism evidence="1 2">
    <name type="scientific">Dallia pectoralis</name>
    <name type="common">Alaska blackfish</name>
    <dbReference type="NCBI Taxonomy" id="75939"/>
    <lineage>
        <taxon>Eukaryota</taxon>
        <taxon>Metazoa</taxon>
        <taxon>Chordata</taxon>
        <taxon>Craniata</taxon>
        <taxon>Vertebrata</taxon>
        <taxon>Euteleostomi</taxon>
        <taxon>Actinopterygii</taxon>
        <taxon>Neopterygii</taxon>
        <taxon>Teleostei</taxon>
        <taxon>Protacanthopterygii</taxon>
        <taxon>Esociformes</taxon>
        <taxon>Umbridae</taxon>
        <taxon>Dallia</taxon>
    </lineage>
</organism>